<dbReference type="AlphaFoldDB" id="A0ABD0L851"/>
<keyword evidence="4" id="KW-1185">Reference proteome</keyword>
<gene>
    <name evidence="3" type="ORF">BaRGS_00013390</name>
</gene>
<evidence type="ECO:0000313" key="3">
    <source>
        <dbReference type="EMBL" id="KAK7495451.1"/>
    </source>
</evidence>
<feature type="compositionally biased region" description="Basic and acidic residues" evidence="1">
    <location>
        <begin position="286"/>
        <end position="298"/>
    </location>
</feature>
<feature type="region of interest" description="Disordered" evidence="1">
    <location>
        <begin position="109"/>
        <end position="181"/>
    </location>
</feature>
<feature type="non-terminal residue" evidence="3">
    <location>
        <position position="1"/>
    </location>
</feature>
<feature type="compositionally biased region" description="Low complexity" evidence="1">
    <location>
        <begin position="223"/>
        <end position="241"/>
    </location>
</feature>
<feature type="compositionally biased region" description="Basic and acidic residues" evidence="1">
    <location>
        <begin position="254"/>
        <end position="268"/>
    </location>
</feature>
<evidence type="ECO:0000313" key="4">
    <source>
        <dbReference type="Proteomes" id="UP001519460"/>
    </source>
</evidence>
<feature type="compositionally biased region" description="Acidic residues" evidence="1">
    <location>
        <begin position="168"/>
        <end position="180"/>
    </location>
</feature>
<evidence type="ECO:0000256" key="2">
    <source>
        <dbReference type="SAM" id="Phobius"/>
    </source>
</evidence>
<reference evidence="3 4" key="1">
    <citation type="journal article" date="2023" name="Sci. Data">
        <title>Genome assembly of the Korean intertidal mud-creeper Batillaria attramentaria.</title>
        <authorList>
            <person name="Patra A.K."/>
            <person name="Ho P.T."/>
            <person name="Jun S."/>
            <person name="Lee S.J."/>
            <person name="Kim Y."/>
            <person name="Won Y.J."/>
        </authorList>
    </citation>
    <scope>NUCLEOTIDE SEQUENCE [LARGE SCALE GENOMIC DNA]</scope>
    <source>
        <strain evidence="3">Wonlab-2016</strain>
    </source>
</reference>
<comment type="caution">
    <text evidence="3">The sequence shown here is derived from an EMBL/GenBank/DDBJ whole genome shotgun (WGS) entry which is preliminary data.</text>
</comment>
<name>A0ABD0L851_9CAEN</name>
<protein>
    <submittedName>
        <fullName evidence="3">Uncharacterized protein</fullName>
    </submittedName>
</protein>
<organism evidence="3 4">
    <name type="scientific">Batillaria attramentaria</name>
    <dbReference type="NCBI Taxonomy" id="370345"/>
    <lineage>
        <taxon>Eukaryota</taxon>
        <taxon>Metazoa</taxon>
        <taxon>Spiralia</taxon>
        <taxon>Lophotrochozoa</taxon>
        <taxon>Mollusca</taxon>
        <taxon>Gastropoda</taxon>
        <taxon>Caenogastropoda</taxon>
        <taxon>Sorbeoconcha</taxon>
        <taxon>Cerithioidea</taxon>
        <taxon>Batillariidae</taxon>
        <taxon>Batillaria</taxon>
    </lineage>
</organism>
<feature type="transmembrane region" description="Helical" evidence="2">
    <location>
        <begin position="58"/>
        <end position="78"/>
    </location>
</feature>
<feature type="compositionally biased region" description="Polar residues" evidence="1">
    <location>
        <begin position="115"/>
        <end position="145"/>
    </location>
</feature>
<sequence>IQQPFFNLQHVTDSKIRNSVSTMGIFLLAAVTWVPLLIEMNTTAECESSTSSTTAGLGVAFALAVLIAVTIFVYDRFWKGKRDQVERMPGMRHFTALIRYCRRKLGSEDTPAGLANQTDNSLSDDPRQSTNQDSPATRRQGQSKCRSGVPSEHVYWDIEPDTVNTPDEVVEEDQTEDADEEKAVMIVNSKSVGGNAENKEYSGRLAEYGEVADAKGMEGGTRPASVVQPSAASSASEPGAAYGEYIDFNVIPDGHGDTKKETSGRRLSSESGAANGEHVTISEVLELSKRQNDEDEKQ</sequence>
<evidence type="ECO:0000256" key="1">
    <source>
        <dbReference type="SAM" id="MobiDB-lite"/>
    </source>
</evidence>
<dbReference type="EMBL" id="JACVVK020000075">
    <property type="protein sequence ID" value="KAK7495451.1"/>
    <property type="molecule type" value="Genomic_DNA"/>
</dbReference>
<keyword evidence="2" id="KW-0812">Transmembrane</keyword>
<accession>A0ABD0L851</accession>
<feature type="transmembrane region" description="Helical" evidence="2">
    <location>
        <begin position="20"/>
        <end position="38"/>
    </location>
</feature>
<dbReference type="Proteomes" id="UP001519460">
    <property type="component" value="Unassembled WGS sequence"/>
</dbReference>
<keyword evidence="2" id="KW-1133">Transmembrane helix</keyword>
<keyword evidence="2" id="KW-0472">Membrane</keyword>
<proteinExistence type="predicted"/>
<feature type="region of interest" description="Disordered" evidence="1">
    <location>
        <begin position="217"/>
        <end position="298"/>
    </location>
</feature>